<sequence length="546" mass="57495">MVQFYFIALALVSLANADVSHLGLPGGDSSSYQPEHLIPQHLRSQASGQVAAEGEVVPGGHESSYQPAELRTADVQSEVVPGGDASSYTPANLQSEVVPGGDASSYTPAHLQGQGRTVGTQVENSGESFNIGANTHTPEQFIPEADRQAHYAYVNGAGRSTVTQQYGQAGNSVAEVVPGSEEHSYQPQNLIPEQIQARTAAVENTQEVIPGSDSSSYQPANLVPTNLQRTVTQVQSSAVEQGAVDAALVAPVEAVSQVEGQQSGAFVAKSAQAVVPGSETHSYQPVDVNTDTPQQYQTSVVEQRNVNVALVAPVEAEGGVETQANTYTPRQYQTSGVQETTVDVALVAPTVAETVEAGDQTSALVAKSARVVVPGSEVHSYQPAELVPAYVQGRGLSTAHVASTRVAPVVTHQQHVSYSGRSFSGGQQTVPVAIGANTQTPEQFIPEADRIAHYNYQRSHVQQQSQTQVQVDVEPVVGYVEPRSNGIEEFNADTHVPIAIGRNTYTPAHLLGSQRATTYTATGVAAGARARSGYGTQYAPNGGYIY</sequence>
<keyword evidence="2" id="KW-0732">Signal</keyword>
<feature type="chain" id="PRO_5026832116" evidence="2">
    <location>
        <begin position="18"/>
        <end position="546"/>
    </location>
</feature>
<keyword evidence="3" id="KW-1185">Reference proteome</keyword>
<gene>
    <name evidence="4" type="primary">LOC115627372</name>
</gene>
<proteinExistence type="predicted"/>
<dbReference type="GeneID" id="115627372"/>
<protein>
    <submittedName>
        <fullName evidence="4">Uncharacterized protein LOC115627372</fullName>
    </submittedName>
</protein>
<evidence type="ECO:0000256" key="2">
    <source>
        <dbReference type="SAM" id="SignalP"/>
    </source>
</evidence>
<organism evidence="3 4">
    <name type="scientific">Drosophila lebanonensis</name>
    <name type="common">Fruit fly</name>
    <name type="synonym">Scaptodrosophila lebanonensis</name>
    <dbReference type="NCBI Taxonomy" id="7225"/>
    <lineage>
        <taxon>Eukaryota</taxon>
        <taxon>Metazoa</taxon>
        <taxon>Ecdysozoa</taxon>
        <taxon>Arthropoda</taxon>
        <taxon>Hexapoda</taxon>
        <taxon>Insecta</taxon>
        <taxon>Pterygota</taxon>
        <taxon>Neoptera</taxon>
        <taxon>Endopterygota</taxon>
        <taxon>Diptera</taxon>
        <taxon>Brachycera</taxon>
        <taxon>Muscomorpha</taxon>
        <taxon>Ephydroidea</taxon>
        <taxon>Drosophilidae</taxon>
        <taxon>Scaptodrosophila</taxon>
    </lineage>
</organism>
<dbReference type="OrthoDB" id="7867622at2759"/>
<name>A0A6J2TS45_DROLE</name>
<evidence type="ECO:0000256" key="1">
    <source>
        <dbReference type="SAM" id="MobiDB-lite"/>
    </source>
</evidence>
<feature type="signal peptide" evidence="2">
    <location>
        <begin position="1"/>
        <end position="17"/>
    </location>
</feature>
<dbReference type="RefSeq" id="XP_030378884.1">
    <property type="nucleotide sequence ID" value="XM_030523024.1"/>
</dbReference>
<feature type="compositionally biased region" description="Polar residues" evidence="1">
    <location>
        <begin position="86"/>
        <end position="95"/>
    </location>
</feature>
<feature type="region of interest" description="Disordered" evidence="1">
    <location>
        <begin position="83"/>
        <end position="120"/>
    </location>
</feature>
<accession>A0A6J2TS45</accession>
<dbReference type="AlphaFoldDB" id="A0A6J2TS45"/>
<evidence type="ECO:0000313" key="3">
    <source>
        <dbReference type="Proteomes" id="UP000504634"/>
    </source>
</evidence>
<evidence type="ECO:0000313" key="4">
    <source>
        <dbReference type="RefSeq" id="XP_030378884.1"/>
    </source>
</evidence>
<reference evidence="4" key="1">
    <citation type="submission" date="2025-08" db="UniProtKB">
        <authorList>
            <consortium name="RefSeq"/>
        </authorList>
    </citation>
    <scope>IDENTIFICATION</scope>
    <source>
        <strain evidence="4">11010-0011.00</strain>
        <tissue evidence="4">Whole body</tissue>
    </source>
</reference>
<dbReference type="Proteomes" id="UP000504634">
    <property type="component" value="Unplaced"/>
</dbReference>